<gene>
    <name evidence="4" type="ORF">VB854_03825</name>
</gene>
<evidence type="ECO:0000313" key="4">
    <source>
        <dbReference type="EMBL" id="MEA5518075.1"/>
    </source>
</evidence>
<evidence type="ECO:0000256" key="2">
    <source>
        <dbReference type="SAM" id="Phobius"/>
    </source>
</evidence>
<dbReference type="InterPro" id="IPR050739">
    <property type="entry name" value="MFP"/>
</dbReference>
<protein>
    <submittedName>
        <fullName evidence="4">HlyD family efflux transporter periplasmic adaptor subunit</fullName>
    </submittedName>
</protein>
<sequence>MELQPFDSDDFLPPISPWTHWGGIILLGTFGVVVVLAGIIRYTPTVRVPVIAQPGGDIELVRSATSGIVERIVAQENQPIEQGEVIAYVDQSLLLKQKLNLQDRVSQFQRELNQVEQYVSNLDEQILTTLKSKVSRASRQKLDDVSVESAVIELTKSSPEVAQGFAQERRTLLKQRWDLEKQFVQSQRQLEQVTSLIGHEAIRAPIAGTIIQLDLPNPGQIVESDAIIAQMVPTRVPLVFTAWVAEQDISRIEINQQVNLQIAVYPFREYGILKGRVKRISLNGTTPQASARQTSKAYYEVLIQPEGADLVKGDHRYRIYSGMKGTADILVTQETVLSWILKKAQWVSNY</sequence>
<keyword evidence="1" id="KW-0175">Coiled coil</keyword>
<feature type="domain" description="AprE-like beta-barrel" evidence="3">
    <location>
        <begin position="238"/>
        <end position="330"/>
    </location>
</feature>
<dbReference type="EMBL" id="JAYGHT010000006">
    <property type="protein sequence ID" value="MEA5518075.1"/>
    <property type="molecule type" value="Genomic_DNA"/>
</dbReference>
<keyword evidence="2" id="KW-0472">Membrane</keyword>
<name>A0ABU5TT48_9CYAN</name>
<feature type="transmembrane region" description="Helical" evidence="2">
    <location>
        <begin position="20"/>
        <end position="40"/>
    </location>
</feature>
<dbReference type="PANTHER" id="PTHR30386:SF28">
    <property type="entry name" value="EXPORTED PROTEIN"/>
    <property type="match status" value="1"/>
</dbReference>
<dbReference type="Proteomes" id="UP001301728">
    <property type="component" value="Unassembled WGS sequence"/>
</dbReference>
<evidence type="ECO:0000313" key="5">
    <source>
        <dbReference type="Proteomes" id="UP001301728"/>
    </source>
</evidence>
<keyword evidence="2" id="KW-0812">Transmembrane</keyword>
<dbReference type="InterPro" id="IPR058982">
    <property type="entry name" value="Beta-barrel_AprE"/>
</dbReference>
<dbReference type="Pfam" id="PF26002">
    <property type="entry name" value="Beta-barrel_AprE"/>
    <property type="match status" value="1"/>
</dbReference>
<keyword evidence="2" id="KW-1133">Transmembrane helix</keyword>
<accession>A0ABU5TT48</accession>
<organism evidence="4 5">
    <name type="scientific">Limnoraphis robusta CCNP1315</name>
    <dbReference type="NCBI Taxonomy" id="3110306"/>
    <lineage>
        <taxon>Bacteria</taxon>
        <taxon>Bacillati</taxon>
        <taxon>Cyanobacteriota</taxon>
        <taxon>Cyanophyceae</taxon>
        <taxon>Oscillatoriophycideae</taxon>
        <taxon>Oscillatoriales</taxon>
        <taxon>Sirenicapillariaceae</taxon>
        <taxon>Limnoraphis</taxon>
    </lineage>
</organism>
<dbReference type="RefSeq" id="WP_323221094.1">
    <property type="nucleotide sequence ID" value="NZ_JAYGHT010000006.1"/>
</dbReference>
<comment type="caution">
    <text evidence="4">The sequence shown here is derived from an EMBL/GenBank/DDBJ whole genome shotgun (WGS) entry which is preliminary data.</text>
</comment>
<feature type="coiled-coil region" evidence="1">
    <location>
        <begin position="98"/>
        <end position="125"/>
    </location>
</feature>
<dbReference type="PANTHER" id="PTHR30386">
    <property type="entry name" value="MEMBRANE FUSION SUBUNIT OF EMRAB-TOLC MULTIDRUG EFFLUX PUMP"/>
    <property type="match status" value="1"/>
</dbReference>
<evidence type="ECO:0000259" key="3">
    <source>
        <dbReference type="Pfam" id="PF26002"/>
    </source>
</evidence>
<dbReference type="Gene3D" id="2.40.30.170">
    <property type="match status" value="1"/>
</dbReference>
<keyword evidence="5" id="KW-1185">Reference proteome</keyword>
<dbReference type="Gene3D" id="2.40.50.100">
    <property type="match status" value="1"/>
</dbReference>
<evidence type="ECO:0000256" key="1">
    <source>
        <dbReference type="SAM" id="Coils"/>
    </source>
</evidence>
<proteinExistence type="predicted"/>
<reference evidence="4 5" key="1">
    <citation type="submission" date="2023-12" db="EMBL/GenBank/DDBJ databases">
        <title>Baltic Sea Cyanobacteria.</title>
        <authorList>
            <person name="Delbaje E."/>
            <person name="Fewer D.P."/>
            <person name="Shishido T.K."/>
        </authorList>
    </citation>
    <scope>NUCLEOTIDE SEQUENCE [LARGE SCALE GENOMIC DNA]</scope>
    <source>
        <strain evidence="4 5">CCNP 1315</strain>
    </source>
</reference>